<organism evidence="1 2">
    <name type="scientific">Oryza rufipogon</name>
    <name type="common">Brownbeard rice</name>
    <name type="synonym">Asian wild rice</name>
    <dbReference type="NCBI Taxonomy" id="4529"/>
    <lineage>
        <taxon>Eukaryota</taxon>
        <taxon>Viridiplantae</taxon>
        <taxon>Streptophyta</taxon>
        <taxon>Embryophyta</taxon>
        <taxon>Tracheophyta</taxon>
        <taxon>Spermatophyta</taxon>
        <taxon>Magnoliopsida</taxon>
        <taxon>Liliopsida</taxon>
        <taxon>Poales</taxon>
        <taxon>Poaceae</taxon>
        <taxon>BOP clade</taxon>
        <taxon>Oryzoideae</taxon>
        <taxon>Oryzeae</taxon>
        <taxon>Oryzinae</taxon>
        <taxon>Oryza</taxon>
    </lineage>
</organism>
<evidence type="ECO:0000313" key="1">
    <source>
        <dbReference type="EnsemblPlants" id="ORUFI12G05990.1"/>
    </source>
</evidence>
<dbReference type="EnsemblPlants" id="ORUFI12G05990.1">
    <property type="protein sequence ID" value="ORUFI12G05990.1"/>
    <property type="gene ID" value="ORUFI12G05990"/>
</dbReference>
<dbReference type="Proteomes" id="UP000008022">
    <property type="component" value="Unassembled WGS sequence"/>
</dbReference>
<reference evidence="2" key="1">
    <citation type="submission" date="2013-06" db="EMBL/GenBank/DDBJ databases">
        <authorList>
            <person name="Zhao Q."/>
        </authorList>
    </citation>
    <scope>NUCLEOTIDE SEQUENCE</scope>
    <source>
        <strain evidence="2">cv. W1943</strain>
    </source>
</reference>
<evidence type="ECO:0000313" key="2">
    <source>
        <dbReference type="Proteomes" id="UP000008022"/>
    </source>
</evidence>
<accession>A0A0E0RES2</accession>
<name>A0A0E0RES2_ORYRU</name>
<dbReference type="HOGENOM" id="CLU_2642393_0_0_1"/>
<dbReference type="AlphaFoldDB" id="A0A0E0RES2"/>
<protein>
    <submittedName>
        <fullName evidence="1">Uncharacterized protein</fullName>
    </submittedName>
</protein>
<sequence length="77" mass="8156">MHPTSRSLLPFFLAESPVARTVAVEGEAAMGKGLGEVATPSASSVRARKLHAKAEDRAIDQVQWQKGRGEKIANAAT</sequence>
<proteinExistence type="predicted"/>
<reference evidence="1" key="2">
    <citation type="submission" date="2015-06" db="UniProtKB">
        <authorList>
            <consortium name="EnsemblPlants"/>
        </authorList>
    </citation>
    <scope>IDENTIFICATION</scope>
</reference>
<keyword evidence="2" id="KW-1185">Reference proteome</keyword>
<dbReference type="Gramene" id="ORUFI12G05990.1">
    <property type="protein sequence ID" value="ORUFI12G05990.1"/>
    <property type="gene ID" value="ORUFI12G05990"/>
</dbReference>